<name>A0A144KKJ3_ENTCL</name>
<evidence type="ECO:0000313" key="3">
    <source>
        <dbReference type="Proteomes" id="UP000076008"/>
    </source>
</evidence>
<dbReference type="Proteomes" id="UP000076008">
    <property type="component" value="Unassembled WGS sequence"/>
</dbReference>
<dbReference type="EMBL" id="FJXR01000013">
    <property type="protein sequence ID" value="CZV39152.1"/>
    <property type="molecule type" value="Genomic_DNA"/>
</dbReference>
<sequence length="164" mass="18596">MSIMNFLPWRQQRRARCLRFWGAMCVGTVLLMFVVIFCLRINPLVRLHALQTDLTGMQTVQHALLSRQKLASQAHKPAQTLQRRAWQPVLESLSRTIPAQVWLTELRYQPPALMLSGYALTLPALSALRDALGQITGFTPGTAGELRQDSQGRWMFTLHLKSEG</sequence>
<evidence type="ECO:0000256" key="1">
    <source>
        <dbReference type="SAM" id="Phobius"/>
    </source>
</evidence>
<evidence type="ECO:0000313" key="2">
    <source>
        <dbReference type="EMBL" id="CZV39152.1"/>
    </source>
</evidence>
<organism evidence="2 3">
    <name type="scientific">Enterobacter cloacae</name>
    <dbReference type="NCBI Taxonomy" id="550"/>
    <lineage>
        <taxon>Bacteria</taxon>
        <taxon>Pseudomonadati</taxon>
        <taxon>Pseudomonadota</taxon>
        <taxon>Gammaproteobacteria</taxon>
        <taxon>Enterobacterales</taxon>
        <taxon>Enterobacteriaceae</taxon>
        <taxon>Enterobacter</taxon>
        <taxon>Enterobacter cloacae complex</taxon>
    </lineage>
</organism>
<dbReference type="PANTHER" id="PTHR40278">
    <property type="entry name" value="DNA UTILIZATION PROTEIN HOFN"/>
    <property type="match status" value="1"/>
</dbReference>
<keyword evidence="1" id="KW-0472">Membrane</keyword>
<dbReference type="AlphaFoldDB" id="A0A144KKJ3"/>
<feature type="transmembrane region" description="Helical" evidence="1">
    <location>
        <begin position="20"/>
        <end position="39"/>
    </location>
</feature>
<keyword evidence="1" id="KW-1133">Transmembrane helix</keyword>
<protein>
    <submittedName>
        <fullName evidence="2">DNA utilization protein HofN</fullName>
    </submittedName>
</protein>
<dbReference type="InterPro" id="IPR052534">
    <property type="entry name" value="Extracell_DNA_Util/SecSys_Comp"/>
</dbReference>
<proteinExistence type="predicted"/>
<dbReference type="InterPro" id="IPR007813">
    <property type="entry name" value="PilN"/>
</dbReference>
<keyword evidence="1" id="KW-0812">Transmembrane</keyword>
<dbReference type="Pfam" id="PF05137">
    <property type="entry name" value="PilN"/>
    <property type="match status" value="1"/>
</dbReference>
<accession>A0A144KKJ3</accession>
<gene>
    <name evidence="2" type="ORF">SAMEA2273318_02407</name>
</gene>
<reference evidence="2 3" key="1">
    <citation type="submission" date="2016-03" db="EMBL/GenBank/DDBJ databases">
        <authorList>
            <consortium name="Pathogen Informatics"/>
        </authorList>
    </citation>
    <scope>NUCLEOTIDE SEQUENCE [LARGE SCALE GENOMIC DNA]</scope>
    <source>
        <strain evidence="3">e1252</strain>
    </source>
</reference>
<dbReference type="RefSeq" id="WP_063144241.1">
    <property type="nucleotide sequence ID" value="NZ_FJXR01000013.1"/>
</dbReference>
<dbReference type="PANTHER" id="PTHR40278:SF1">
    <property type="entry name" value="DNA UTILIZATION PROTEIN HOFN"/>
    <property type="match status" value="1"/>
</dbReference>